<reference evidence="3" key="1">
    <citation type="submission" date="2016-10" db="EMBL/GenBank/DDBJ databases">
        <authorList>
            <person name="Varghese N."/>
            <person name="Submissions S."/>
        </authorList>
    </citation>
    <scope>NUCLEOTIDE SEQUENCE [LARGE SCALE GENOMIC DNA]</scope>
    <source>
        <strain evidence="3">DSM 19482</strain>
    </source>
</reference>
<dbReference type="OrthoDB" id="1151547at2"/>
<keyword evidence="3" id="KW-1185">Reference proteome</keyword>
<feature type="compositionally biased region" description="Basic residues" evidence="1">
    <location>
        <begin position="116"/>
        <end position="125"/>
    </location>
</feature>
<protein>
    <recommendedName>
        <fullName evidence="4">Helix-turn-helix domain-containing protein</fullName>
    </recommendedName>
</protein>
<feature type="region of interest" description="Disordered" evidence="1">
    <location>
        <begin position="108"/>
        <end position="128"/>
    </location>
</feature>
<name>A0A1U7PTA5_9FLAO</name>
<evidence type="ECO:0000256" key="1">
    <source>
        <dbReference type="SAM" id="MobiDB-lite"/>
    </source>
</evidence>
<accession>A0A1U7PTA5</accession>
<dbReference type="Proteomes" id="UP000187261">
    <property type="component" value="Unassembled WGS sequence"/>
</dbReference>
<dbReference type="RefSeq" id="WP_076782999.1">
    <property type="nucleotide sequence ID" value="NZ_FTPU01000013.1"/>
</dbReference>
<dbReference type="EMBL" id="FTPU01000013">
    <property type="protein sequence ID" value="SIT96796.1"/>
    <property type="molecule type" value="Genomic_DNA"/>
</dbReference>
<evidence type="ECO:0000313" key="2">
    <source>
        <dbReference type="EMBL" id="SIT96796.1"/>
    </source>
</evidence>
<evidence type="ECO:0008006" key="4">
    <source>
        <dbReference type="Google" id="ProtNLM"/>
    </source>
</evidence>
<evidence type="ECO:0000313" key="3">
    <source>
        <dbReference type="Proteomes" id="UP000187261"/>
    </source>
</evidence>
<organism evidence="2 3">
    <name type="scientific">Epilithonimonas bovis DSM 19482</name>
    <dbReference type="NCBI Taxonomy" id="1121284"/>
    <lineage>
        <taxon>Bacteria</taxon>
        <taxon>Pseudomonadati</taxon>
        <taxon>Bacteroidota</taxon>
        <taxon>Flavobacteriia</taxon>
        <taxon>Flavobacteriales</taxon>
        <taxon>Weeksellaceae</taxon>
        <taxon>Chryseobacterium group</taxon>
        <taxon>Epilithonimonas</taxon>
    </lineage>
</organism>
<dbReference type="AlphaFoldDB" id="A0A1U7PTA5"/>
<sequence>MKYIELISNFWEYNKKDTLGTSTIIFYFFLINKWYLKNEQSFFLSDIEISKSLRINAVTIRSVKKILQEKGFINYQTRNGVPCRYEITSRFPLETLDEQNQANNPVIDVKTAPKQNTKKSKKVNKKTTNPTHIQSEVDKVIVKSNVLENNAKDIPSKDVFLDFAKKLPNFESHLENKIVQQYDIWLKNNWNNRLNRPITNWENSLKNILPYLLDEHSKELKKIPTIKPPSTSK</sequence>
<dbReference type="STRING" id="1121284.SAMN05660493_01491"/>
<gene>
    <name evidence="2" type="ORF">SAMN05660493_01491</name>
</gene>
<proteinExistence type="predicted"/>